<protein>
    <submittedName>
        <fullName evidence="4">DNA protection protein</fullName>
    </submittedName>
</protein>
<comment type="similarity">
    <text evidence="1 2">Belongs to the Dps family.</text>
</comment>
<dbReference type="Pfam" id="PF00210">
    <property type="entry name" value="Ferritin"/>
    <property type="match status" value="1"/>
</dbReference>
<dbReference type="InterPro" id="IPR012347">
    <property type="entry name" value="Ferritin-like"/>
</dbReference>
<dbReference type="PRINTS" id="PR01346">
    <property type="entry name" value="HELNAPAPROT"/>
</dbReference>
<evidence type="ECO:0000256" key="2">
    <source>
        <dbReference type="RuleBase" id="RU003875"/>
    </source>
</evidence>
<dbReference type="STRING" id="1280952.HJA_07257"/>
<dbReference type="SUPFAM" id="SSF47240">
    <property type="entry name" value="Ferritin-like"/>
    <property type="match status" value="1"/>
</dbReference>
<dbReference type="RefSeq" id="WP_035580177.1">
    <property type="nucleotide sequence ID" value="NZ_ARYJ01000004.1"/>
</dbReference>
<dbReference type="InterPro" id="IPR002177">
    <property type="entry name" value="DPS_DNA-bd"/>
</dbReference>
<reference evidence="4 5" key="1">
    <citation type="journal article" date="2014" name="Antonie Van Leeuwenhoek">
        <title>Hyphomonas beringensis sp. nov. and Hyphomonas chukchiensis sp. nov., isolated from surface seawater of the Bering Sea and Chukchi Sea.</title>
        <authorList>
            <person name="Li C."/>
            <person name="Lai Q."/>
            <person name="Li G."/>
            <person name="Dong C."/>
            <person name="Wang J."/>
            <person name="Liao Y."/>
            <person name="Shao Z."/>
        </authorList>
    </citation>
    <scope>NUCLEOTIDE SEQUENCE [LARGE SCALE GENOMIC DNA]</scope>
    <source>
        <strain evidence="4 5">VP2</strain>
    </source>
</reference>
<dbReference type="PANTHER" id="PTHR42932">
    <property type="entry name" value="GENERAL STRESS PROTEIN 20U"/>
    <property type="match status" value="1"/>
</dbReference>
<comment type="caution">
    <text evidence="4">The sequence shown here is derived from an EMBL/GenBank/DDBJ whole genome shotgun (WGS) entry which is preliminary data.</text>
</comment>
<dbReference type="GO" id="GO:0008199">
    <property type="term" value="F:ferric iron binding"/>
    <property type="evidence" value="ECO:0007669"/>
    <property type="project" value="InterPro"/>
</dbReference>
<dbReference type="CDD" id="cd01043">
    <property type="entry name" value="DPS"/>
    <property type="match status" value="1"/>
</dbReference>
<dbReference type="InterPro" id="IPR009078">
    <property type="entry name" value="Ferritin-like_SF"/>
</dbReference>
<dbReference type="Proteomes" id="UP000024816">
    <property type="component" value="Unassembled WGS sequence"/>
</dbReference>
<dbReference type="PANTHER" id="PTHR42932:SF3">
    <property type="entry name" value="DNA PROTECTION DURING STARVATION PROTEIN"/>
    <property type="match status" value="1"/>
</dbReference>
<accession>A0A059FEL4</accession>
<evidence type="ECO:0000313" key="5">
    <source>
        <dbReference type="Proteomes" id="UP000024816"/>
    </source>
</evidence>
<evidence type="ECO:0000256" key="1">
    <source>
        <dbReference type="ARBA" id="ARBA00009497"/>
    </source>
</evidence>
<dbReference type="eggNOG" id="COG0783">
    <property type="taxonomic scope" value="Bacteria"/>
</dbReference>
<proteinExistence type="inferred from homology"/>
<sequence>MPIDIGLTEDQRAQSVEALKKLLGETYALYAKTHGYHWNVTGPRFNELHAMFMTQYTELWAALDEIAERIRALDHFAPGSPGEMTDLATIKPDNGIPEASDMVANLAKGHEAVSRAAKEGLKVAEGNGDAVSADLFTQRATIAEKTAWMLRASS</sequence>
<dbReference type="PATRIC" id="fig|1280952.3.peg.1439"/>
<keyword evidence="5" id="KW-1185">Reference proteome</keyword>
<dbReference type="PIRSF" id="PIRSF005900">
    <property type="entry name" value="Dps"/>
    <property type="match status" value="1"/>
</dbReference>
<evidence type="ECO:0000313" key="4">
    <source>
        <dbReference type="EMBL" id="KCZ89075.1"/>
    </source>
</evidence>
<dbReference type="OrthoDB" id="9797687at2"/>
<dbReference type="PROSITE" id="PS00819">
    <property type="entry name" value="DPS_2"/>
    <property type="match status" value="1"/>
</dbReference>
<dbReference type="AlphaFoldDB" id="A0A059FEL4"/>
<dbReference type="GO" id="GO:0016722">
    <property type="term" value="F:oxidoreductase activity, acting on metal ions"/>
    <property type="evidence" value="ECO:0007669"/>
    <property type="project" value="InterPro"/>
</dbReference>
<organism evidence="4 5">
    <name type="scientific">Hyphomonas jannaschiana VP2</name>
    <dbReference type="NCBI Taxonomy" id="1280952"/>
    <lineage>
        <taxon>Bacteria</taxon>
        <taxon>Pseudomonadati</taxon>
        <taxon>Pseudomonadota</taxon>
        <taxon>Alphaproteobacteria</taxon>
        <taxon>Hyphomonadales</taxon>
        <taxon>Hyphomonadaceae</taxon>
        <taxon>Hyphomonas</taxon>
    </lineage>
</organism>
<gene>
    <name evidence="4" type="ORF">HJA_07257</name>
</gene>
<feature type="domain" description="Ferritin/DPS" evidence="3">
    <location>
        <begin position="17"/>
        <end position="152"/>
    </location>
</feature>
<evidence type="ECO:0000259" key="3">
    <source>
        <dbReference type="Pfam" id="PF00210"/>
    </source>
</evidence>
<dbReference type="Gene3D" id="1.20.1260.10">
    <property type="match status" value="1"/>
</dbReference>
<name>A0A059FEL4_9PROT</name>
<dbReference type="InterPro" id="IPR008331">
    <property type="entry name" value="Ferritin_DPS_dom"/>
</dbReference>
<dbReference type="EMBL" id="ARYJ01000004">
    <property type="protein sequence ID" value="KCZ89075.1"/>
    <property type="molecule type" value="Genomic_DNA"/>
</dbReference>
<dbReference type="InterPro" id="IPR023188">
    <property type="entry name" value="DPS_DNA-bd_CS"/>
</dbReference>